<dbReference type="PRINTS" id="PR00032">
    <property type="entry name" value="HTHARAC"/>
</dbReference>
<keyword evidence="1" id="KW-0805">Transcription regulation</keyword>
<dbReference type="GO" id="GO:0003700">
    <property type="term" value="F:DNA-binding transcription factor activity"/>
    <property type="evidence" value="ECO:0007669"/>
    <property type="project" value="InterPro"/>
</dbReference>
<feature type="region of interest" description="Disordered" evidence="4">
    <location>
        <begin position="381"/>
        <end position="403"/>
    </location>
</feature>
<dbReference type="Pfam" id="PF12833">
    <property type="entry name" value="HTH_18"/>
    <property type="match status" value="1"/>
</dbReference>
<name>A0A2M9H192_9BURK</name>
<feature type="compositionally biased region" description="Low complexity" evidence="4">
    <location>
        <begin position="390"/>
        <end position="403"/>
    </location>
</feature>
<sequence>MSVVRLFDGMHPETRRVSPGAMYGHCLEAAPFNIASHSFNYPDRVVTPETVPRHRFMKTHPDMPRHAAPSTPPDLPTSSMFDTDFLAHFLPGQRHRLVYVQVAEGIELCHWQSAFEQPFTVHTRDDGDRVLLSYQLRGETDCWLEGGVAGQGEAIRETSGCLYYTPDRRGHFAQHGVCESLTVALRPDVLRTWIEDEEDVALRRSLDSGSCFRTGYRGEKLHQAALAISRELKHLRTPACDTPGARLIREAQAMMLTGLFLEAGHADLRRANAATPQRQRLMAARDYLLADLAHPPTLAQMAAETGLSAMRIKRGFRELFGHSVYGLFQQTRMREAQQRLRAGKVTVMEVAFDLGYSNPSHFAAAFRKEFGVGPGEYKRGLSLTPAGLTPSQSDAAPPSSSAP</sequence>
<dbReference type="Proteomes" id="UP000494122">
    <property type="component" value="Unassembled WGS sequence"/>
</dbReference>
<dbReference type="SMART" id="SM00342">
    <property type="entry name" value="HTH_ARAC"/>
    <property type="match status" value="1"/>
</dbReference>
<evidence type="ECO:0000256" key="3">
    <source>
        <dbReference type="ARBA" id="ARBA00023163"/>
    </source>
</evidence>
<evidence type="ECO:0000256" key="2">
    <source>
        <dbReference type="ARBA" id="ARBA00023125"/>
    </source>
</evidence>
<dbReference type="SUPFAM" id="SSF46689">
    <property type="entry name" value="Homeodomain-like"/>
    <property type="match status" value="2"/>
</dbReference>
<dbReference type="InterPro" id="IPR018060">
    <property type="entry name" value="HTH_AraC"/>
</dbReference>
<dbReference type="PANTHER" id="PTHR47893">
    <property type="entry name" value="REGULATORY PROTEIN PCHR"/>
    <property type="match status" value="1"/>
</dbReference>
<dbReference type="RefSeq" id="WP_100507896.1">
    <property type="nucleotide sequence ID" value="NZ_CADILE010000002.1"/>
</dbReference>
<dbReference type="PROSITE" id="PS01124">
    <property type="entry name" value="HTH_ARAC_FAMILY_2"/>
    <property type="match status" value="1"/>
</dbReference>
<keyword evidence="2" id="KW-0238">DNA-binding</keyword>
<dbReference type="GO" id="GO:0043565">
    <property type="term" value="F:sequence-specific DNA binding"/>
    <property type="evidence" value="ECO:0007669"/>
    <property type="project" value="InterPro"/>
</dbReference>
<protein>
    <submittedName>
        <fullName evidence="5">HTH-type transcriptional activator RhaR</fullName>
    </submittedName>
</protein>
<proteinExistence type="predicted"/>
<dbReference type="AlphaFoldDB" id="A0A2M9H192"/>
<evidence type="ECO:0000313" key="6">
    <source>
        <dbReference type="Proteomes" id="UP000494122"/>
    </source>
</evidence>
<dbReference type="InterPro" id="IPR009057">
    <property type="entry name" value="Homeodomain-like_sf"/>
</dbReference>
<dbReference type="InterPro" id="IPR053142">
    <property type="entry name" value="PchR_regulatory_protein"/>
</dbReference>
<evidence type="ECO:0000256" key="1">
    <source>
        <dbReference type="ARBA" id="ARBA00023015"/>
    </source>
</evidence>
<dbReference type="Gene3D" id="1.10.10.60">
    <property type="entry name" value="Homeodomain-like"/>
    <property type="match status" value="1"/>
</dbReference>
<reference evidence="5 6" key="1">
    <citation type="submission" date="2020-04" db="EMBL/GenBank/DDBJ databases">
        <authorList>
            <person name="De Canck E."/>
        </authorList>
    </citation>
    <scope>NUCLEOTIDE SEQUENCE [LARGE SCALE GENOMIC DNA]</scope>
    <source>
        <strain evidence="5 6">LMG 3328</strain>
    </source>
</reference>
<dbReference type="EMBL" id="CADILE010000002">
    <property type="protein sequence ID" value="CAB3835281.1"/>
    <property type="molecule type" value="Genomic_DNA"/>
</dbReference>
<dbReference type="PANTHER" id="PTHR47893:SF1">
    <property type="entry name" value="REGULATORY PROTEIN PCHR"/>
    <property type="match status" value="1"/>
</dbReference>
<evidence type="ECO:0000313" key="5">
    <source>
        <dbReference type="EMBL" id="CAB3835281.1"/>
    </source>
</evidence>
<accession>A0A2M9H192</accession>
<organism evidence="5 6">
    <name type="scientific">Achromobacter ruhlandii</name>
    <dbReference type="NCBI Taxonomy" id="72557"/>
    <lineage>
        <taxon>Bacteria</taxon>
        <taxon>Pseudomonadati</taxon>
        <taxon>Pseudomonadota</taxon>
        <taxon>Betaproteobacteria</taxon>
        <taxon>Burkholderiales</taxon>
        <taxon>Alcaligenaceae</taxon>
        <taxon>Achromobacter</taxon>
    </lineage>
</organism>
<evidence type="ECO:0000256" key="4">
    <source>
        <dbReference type="SAM" id="MobiDB-lite"/>
    </source>
</evidence>
<keyword evidence="3" id="KW-0804">Transcription</keyword>
<gene>
    <name evidence="5" type="primary">rhaR_2</name>
    <name evidence="5" type="ORF">LMG3328_00973</name>
</gene>
<dbReference type="InterPro" id="IPR020449">
    <property type="entry name" value="Tscrpt_reg_AraC-type_HTH"/>
</dbReference>